<dbReference type="RefSeq" id="XP_017981809.1">
    <property type="nucleotide sequence ID" value="XM_018126320.1"/>
</dbReference>
<reference evidence="3" key="2">
    <citation type="submission" date="2025-08" db="UniProtKB">
        <authorList>
            <consortium name="RefSeq"/>
        </authorList>
    </citation>
    <scope>IDENTIFICATION</scope>
</reference>
<evidence type="ECO:0000313" key="3">
    <source>
        <dbReference type="RefSeq" id="XP_017981809.1"/>
    </source>
</evidence>
<sequence>MGKIVLVLAFSLTLVLSIRSVVGEDALSPEQIDKATTEFKEMTQSLSHGAGNAAESMKETASSLTDWAKDKLRDYGWLSPKGAPASAPVIAPAPALARAFGLGPGPAAAPIV</sequence>
<protein>
    <submittedName>
        <fullName evidence="3">Uncharacterized protein LOC18591398</fullName>
    </submittedName>
</protein>
<evidence type="ECO:0000313" key="2">
    <source>
        <dbReference type="Proteomes" id="UP000694886"/>
    </source>
</evidence>
<evidence type="ECO:0000256" key="1">
    <source>
        <dbReference type="SAM" id="SignalP"/>
    </source>
</evidence>
<accession>A0AB32WWC2</accession>
<dbReference type="GeneID" id="18591398"/>
<dbReference type="Proteomes" id="UP000694886">
    <property type="component" value="Chromosome 8"/>
</dbReference>
<reference evidence="2" key="1">
    <citation type="journal article" date="1997" name="Nucleic Acids Res.">
        <title>tRNAscan-SE: a program for improved detection of transfer RNA genes in genomic sequence.</title>
        <authorList>
            <person name="Lowe T.M."/>
            <person name="Eddy S.R."/>
        </authorList>
    </citation>
    <scope>NUCLEOTIDE SEQUENCE [LARGE SCALE GENOMIC DNA]</scope>
    <source>
        <strain evidence="2">r\B97-61/B2</strain>
    </source>
</reference>
<feature type="signal peptide" evidence="1">
    <location>
        <begin position="1"/>
        <end position="23"/>
    </location>
</feature>
<dbReference type="AlphaFoldDB" id="A0AB32WWC2"/>
<proteinExistence type="predicted"/>
<organism evidence="2 3">
    <name type="scientific">Theobroma cacao</name>
    <name type="common">Cacao</name>
    <name type="synonym">Cocoa</name>
    <dbReference type="NCBI Taxonomy" id="3641"/>
    <lineage>
        <taxon>Eukaryota</taxon>
        <taxon>Viridiplantae</taxon>
        <taxon>Streptophyta</taxon>
        <taxon>Embryophyta</taxon>
        <taxon>Tracheophyta</taxon>
        <taxon>Spermatophyta</taxon>
        <taxon>Magnoliopsida</taxon>
        <taxon>eudicotyledons</taxon>
        <taxon>Gunneridae</taxon>
        <taxon>Pentapetalae</taxon>
        <taxon>rosids</taxon>
        <taxon>malvids</taxon>
        <taxon>Malvales</taxon>
        <taxon>Malvaceae</taxon>
        <taxon>Byttnerioideae</taxon>
        <taxon>Theobroma</taxon>
    </lineage>
</organism>
<feature type="chain" id="PRO_5044289176" evidence="1">
    <location>
        <begin position="24"/>
        <end position="112"/>
    </location>
</feature>
<gene>
    <name evidence="3" type="primary">LOC18591398</name>
</gene>
<name>A0AB32WWC2_THECC</name>
<keyword evidence="1" id="KW-0732">Signal</keyword>
<dbReference type="KEGG" id="tcc:18591398"/>
<dbReference type="Gramene" id="Tc08v2_t002250.1">
    <property type="protein sequence ID" value="Tc08v2_p002250.1"/>
    <property type="gene ID" value="Tc08v2_g002250"/>
</dbReference>